<evidence type="ECO:0000313" key="8">
    <source>
        <dbReference type="EMBL" id="QPQ93486.1"/>
    </source>
</evidence>
<reference evidence="8 10" key="1">
    <citation type="submission" date="2020-12" db="EMBL/GenBank/DDBJ databases">
        <title>FDA dAtabase for Regulatory Grade micrObial Sequences (FDA-ARGOS): Supporting development and validation of Infectious Disease Dx tests.</title>
        <authorList>
            <person name="Minogue T."/>
            <person name="Wolcott M."/>
            <person name="Wasieloski L."/>
            <person name="Aguilar W."/>
            <person name="Moore D."/>
            <person name="Jaissle J."/>
            <person name="Tallon L."/>
            <person name="Sadzewicz L."/>
            <person name="Zhao X."/>
            <person name="Boylan J."/>
            <person name="Ott S."/>
            <person name="Bowen H."/>
            <person name="Vavikolanu K."/>
            <person name="Mehta A."/>
            <person name="Aluvathingal J."/>
            <person name="Nadendla S."/>
            <person name="Yan Y."/>
            <person name="Sichtig H."/>
        </authorList>
    </citation>
    <scope>NUCLEOTIDE SEQUENCE [LARGE SCALE GENOMIC DNA]</scope>
    <source>
        <strain evidence="8 10">FDAARGOS_949</strain>
    </source>
</reference>
<feature type="transmembrane region" description="Helical" evidence="6">
    <location>
        <begin position="80"/>
        <end position="103"/>
    </location>
</feature>
<evidence type="ECO:0000256" key="3">
    <source>
        <dbReference type="ARBA" id="ARBA00022692"/>
    </source>
</evidence>
<proteinExistence type="predicted"/>
<reference evidence="9" key="2">
    <citation type="submission" date="2022-06" db="EMBL/GenBank/DDBJ databases">
        <title>Draft genome sequence of Burkholderia glumae strain GR20004 isolated from rice panicle showing bacterial panicle blight.</title>
        <authorList>
            <person name="Choi S.Y."/>
            <person name="Lee Y.H."/>
        </authorList>
    </citation>
    <scope>NUCLEOTIDE SEQUENCE</scope>
    <source>
        <strain evidence="9">GR20004</strain>
    </source>
</reference>
<organism evidence="8 10">
    <name type="scientific">Burkholderia glumae</name>
    <name type="common">Pseudomonas glumae</name>
    <dbReference type="NCBI Taxonomy" id="337"/>
    <lineage>
        <taxon>Bacteria</taxon>
        <taxon>Pseudomonadati</taxon>
        <taxon>Pseudomonadota</taxon>
        <taxon>Betaproteobacteria</taxon>
        <taxon>Burkholderiales</taxon>
        <taxon>Burkholderiaceae</taxon>
        <taxon>Burkholderia</taxon>
    </lineage>
</organism>
<evidence type="ECO:0000256" key="5">
    <source>
        <dbReference type="ARBA" id="ARBA00023136"/>
    </source>
</evidence>
<dbReference type="Gene3D" id="1.20.1720.10">
    <property type="entry name" value="Multidrug resistance protein D"/>
    <property type="match status" value="1"/>
</dbReference>
<feature type="transmembrane region" description="Helical" evidence="6">
    <location>
        <begin position="251"/>
        <end position="272"/>
    </location>
</feature>
<dbReference type="Proteomes" id="UP001056386">
    <property type="component" value="Chromosome 1"/>
</dbReference>
<dbReference type="InterPro" id="IPR020846">
    <property type="entry name" value="MFS_dom"/>
</dbReference>
<evidence type="ECO:0000259" key="7">
    <source>
        <dbReference type="PROSITE" id="PS50850"/>
    </source>
</evidence>
<gene>
    <name evidence="8" type="ORF">I6H06_14705</name>
    <name evidence="9" type="ORF">NFI99_22900</name>
</gene>
<keyword evidence="4 6" id="KW-1133">Transmembrane helix</keyword>
<name>A0AAP9Y2U1_BURGL</name>
<dbReference type="AlphaFoldDB" id="A0AAP9Y2U1"/>
<feature type="transmembrane region" description="Helical" evidence="6">
    <location>
        <begin position="109"/>
        <end position="127"/>
    </location>
</feature>
<protein>
    <submittedName>
        <fullName evidence="8">MFS transporter</fullName>
    </submittedName>
</protein>
<evidence type="ECO:0000313" key="10">
    <source>
        <dbReference type="Proteomes" id="UP000594892"/>
    </source>
</evidence>
<dbReference type="GO" id="GO:0016020">
    <property type="term" value="C:membrane"/>
    <property type="evidence" value="ECO:0007669"/>
    <property type="project" value="UniProtKB-SubCell"/>
</dbReference>
<accession>A0AAP9Y2U1</accession>
<evidence type="ECO:0000256" key="2">
    <source>
        <dbReference type="ARBA" id="ARBA00022448"/>
    </source>
</evidence>
<dbReference type="PANTHER" id="PTHR42718:SF9">
    <property type="entry name" value="MAJOR FACILITATOR SUPERFAMILY MULTIDRUG TRANSPORTER MFSC"/>
    <property type="match status" value="1"/>
</dbReference>
<keyword evidence="11" id="KW-1185">Reference proteome</keyword>
<feature type="transmembrane region" description="Helical" evidence="6">
    <location>
        <begin position="12"/>
        <end position="30"/>
    </location>
</feature>
<evidence type="ECO:0000256" key="6">
    <source>
        <dbReference type="SAM" id="Phobius"/>
    </source>
</evidence>
<feature type="transmembrane region" description="Helical" evidence="6">
    <location>
        <begin position="218"/>
        <end position="239"/>
    </location>
</feature>
<dbReference type="Proteomes" id="UP000594892">
    <property type="component" value="Chromosome 2"/>
</dbReference>
<feature type="domain" description="Major facilitator superfamily (MFS) profile" evidence="7">
    <location>
        <begin position="11"/>
        <end position="398"/>
    </location>
</feature>
<feature type="transmembrane region" description="Helical" evidence="6">
    <location>
        <begin position="139"/>
        <end position="159"/>
    </location>
</feature>
<evidence type="ECO:0000256" key="4">
    <source>
        <dbReference type="ARBA" id="ARBA00022989"/>
    </source>
</evidence>
<feature type="transmembrane region" description="Helical" evidence="6">
    <location>
        <begin position="50"/>
        <end position="68"/>
    </location>
</feature>
<dbReference type="EMBL" id="CP065601">
    <property type="protein sequence ID" value="QPQ93486.1"/>
    <property type="molecule type" value="Genomic_DNA"/>
</dbReference>
<dbReference type="RefSeq" id="WP_015875727.1">
    <property type="nucleotide sequence ID" value="NZ_CP021074.1"/>
</dbReference>
<feature type="transmembrane region" description="Helical" evidence="6">
    <location>
        <begin position="284"/>
        <end position="307"/>
    </location>
</feature>
<dbReference type="InterPro" id="IPR011701">
    <property type="entry name" value="MFS"/>
</dbReference>
<comment type="subcellular location">
    <subcellularLocation>
        <location evidence="1">Membrane</location>
        <topology evidence="1">Multi-pass membrane protein</topology>
    </subcellularLocation>
</comment>
<dbReference type="GeneID" id="45698030"/>
<dbReference type="InterPro" id="IPR036259">
    <property type="entry name" value="MFS_trans_sf"/>
</dbReference>
<dbReference type="SUPFAM" id="SSF103473">
    <property type="entry name" value="MFS general substrate transporter"/>
    <property type="match status" value="1"/>
</dbReference>
<dbReference type="GO" id="GO:0022857">
    <property type="term" value="F:transmembrane transporter activity"/>
    <property type="evidence" value="ECO:0007669"/>
    <property type="project" value="InterPro"/>
</dbReference>
<sequence length="416" mass="43041">MSLRSNPSSSIVWILVPVVMLGQLSMDLYLPALDVLRDALGATPNQLQLTLSAFVVSLGATQFAIGELARRIGRGQAIRFALVAFTLATAGCAATSSIALFIACRVVQGAAAAICVSLSYAAIADQARDRADNLRGTTLLTVAITAAPLAGPVVGSQALQLGGSWRAVFLLLLAISVATMVFFARQPLARFGVRGLDARQPSREVYLRILGASRFWRHALLCAIGTTINFCFFSFLPGILFGSYGLSQNEFSIAFCCCGVFEIAGSLLAPPAGRRFGEARRTRLACACALLGGLAVAATASLCTAVVPVIAAFALVMFGTGMLIAPNFAAALYPFREHADQASTICSVQQFMIAAGVASCATLMQWQSASALGLLIAAVATLALAIGFAPMVVAPEAGLPGGAEQPVASRGGEVSG</sequence>
<dbReference type="Pfam" id="PF07690">
    <property type="entry name" value="MFS_1"/>
    <property type="match status" value="1"/>
</dbReference>
<keyword evidence="5 6" id="KW-0472">Membrane</keyword>
<feature type="transmembrane region" description="Helical" evidence="6">
    <location>
        <begin position="165"/>
        <end position="184"/>
    </location>
</feature>
<dbReference type="EMBL" id="CP099587">
    <property type="protein sequence ID" value="USS47656.1"/>
    <property type="molecule type" value="Genomic_DNA"/>
</dbReference>
<dbReference type="PANTHER" id="PTHR42718">
    <property type="entry name" value="MAJOR FACILITATOR SUPERFAMILY MULTIDRUG TRANSPORTER MFSC"/>
    <property type="match status" value="1"/>
</dbReference>
<feature type="transmembrane region" description="Helical" evidence="6">
    <location>
        <begin position="372"/>
        <end position="393"/>
    </location>
</feature>
<keyword evidence="3 6" id="KW-0812">Transmembrane</keyword>
<feature type="transmembrane region" description="Helical" evidence="6">
    <location>
        <begin position="313"/>
        <end position="333"/>
    </location>
</feature>
<evidence type="ECO:0000313" key="11">
    <source>
        <dbReference type="Proteomes" id="UP001056386"/>
    </source>
</evidence>
<keyword evidence="2" id="KW-0813">Transport</keyword>
<evidence type="ECO:0000256" key="1">
    <source>
        <dbReference type="ARBA" id="ARBA00004141"/>
    </source>
</evidence>
<evidence type="ECO:0000313" key="9">
    <source>
        <dbReference type="EMBL" id="USS47656.1"/>
    </source>
</evidence>
<dbReference type="PROSITE" id="PS50850">
    <property type="entry name" value="MFS"/>
    <property type="match status" value="1"/>
</dbReference>